<dbReference type="RefSeq" id="WP_009383718.1">
    <property type="nucleotide sequence ID" value="NZ_AMSQ01000009.1"/>
</dbReference>
<protein>
    <recommendedName>
        <fullName evidence="3">Cell envelope-related transcriptional attenuator domain-containing protein</fullName>
    </recommendedName>
</protein>
<accession>K9AZ21</accession>
<dbReference type="PANTHER" id="PTHR33392:SF3">
    <property type="entry name" value="POLYISOPRENYL-TEICHOIC ACID--PEPTIDOGLYCAN TEICHOIC ACID TRANSFERASE TAGT"/>
    <property type="match status" value="1"/>
</dbReference>
<feature type="compositionally biased region" description="Basic and acidic residues" evidence="2">
    <location>
        <begin position="344"/>
        <end position="370"/>
    </location>
</feature>
<evidence type="ECO:0000256" key="2">
    <source>
        <dbReference type="SAM" id="MobiDB-lite"/>
    </source>
</evidence>
<dbReference type="EMBL" id="AMSQ01000009">
    <property type="protein sequence ID" value="EKU47787.1"/>
    <property type="molecule type" value="Genomic_DNA"/>
</dbReference>
<keyword evidence="5" id="KW-1185">Reference proteome</keyword>
<reference evidence="4 5" key="1">
    <citation type="journal article" date="2013" name="Genome Announc.">
        <title>Genome Sequence of Staphylococcus massiliensis Strain S46, Isolated from the Surface of Healthy Human Skin.</title>
        <authorList>
            <person name="Srivastav R."/>
            <person name="Singh A."/>
            <person name="Jangir P.K."/>
            <person name="Kumari C."/>
            <person name="Muduli S."/>
            <person name="Sharma R."/>
        </authorList>
    </citation>
    <scope>NUCLEOTIDE SEQUENCE [LARGE SCALE GENOMIC DNA]</scope>
    <source>
        <strain evidence="4 5">S46</strain>
    </source>
</reference>
<feature type="region of interest" description="Disordered" evidence="2">
    <location>
        <begin position="344"/>
        <end position="415"/>
    </location>
</feature>
<dbReference type="PATRIC" id="fig|1229783.3.peg.1429"/>
<dbReference type="STRING" id="1229783.C273_07082"/>
<dbReference type="Pfam" id="PF03816">
    <property type="entry name" value="LytR_cpsA_psr"/>
    <property type="match status" value="1"/>
</dbReference>
<comment type="caution">
    <text evidence="4">The sequence shown here is derived from an EMBL/GenBank/DDBJ whole genome shotgun (WGS) entry which is preliminary data.</text>
</comment>
<evidence type="ECO:0000313" key="5">
    <source>
        <dbReference type="Proteomes" id="UP000009885"/>
    </source>
</evidence>
<feature type="compositionally biased region" description="Polar residues" evidence="2">
    <location>
        <begin position="371"/>
        <end position="404"/>
    </location>
</feature>
<dbReference type="Gene3D" id="3.40.630.190">
    <property type="entry name" value="LCP protein"/>
    <property type="match status" value="1"/>
</dbReference>
<feature type="compositionally biased region" description="Low complexity" evidence="2">
    <location>
        <begin position="405"/>
        <end position="415"/>
    </location>
</feature>
<dbReference type="PANTHER" id="PTHR33392">
    <property type="entry name" value="POLYISOPRENYL-TEICHOIC ACID--PEPTIDOGLYCAN TEICHOIC ACID TRANSFERASE TAGU"/>
    <property type="match status" value="1"/>
</dbReference>
<comment type="similarity">
    <text evidence="1">Belongs to the LytR/CpsA/Psr (LCP) family.</text>
</comment>
<feature type="domain" description="Cell envelope-related transcriptional attenuator" evidence="3">
    <location>
        <begin position="85"/>
        <end position="232"/>
    </location>
</feature>
<evidence type="ECO:0000256" key="1">
    <source>
        <dbReference type="ARBA" id="ARBA00006068"/>
    </source>
</evidence>
<organism evidence="4 5">
    <name type="scientific">Staphylococcus massiliensis S46</name>
    <dbReference type="NCBI Taxonomy" id="1229783"/>
    <lineage>
        <taxon>Bacteria</taxon>
        <taxon>Bacillati</taxon>
        <taxon>Bacillota</taxon>
        <taxon>Bacilli</taxon>
        <taxon>Bacillales</taxon>
        <taxon>Staphylococcaceae</taxon>
        <taxon>Staphylococcus</taxon>
    </lineage>
</organism>
<gene>
    <name evidence="4" type="ORF">C273_07082</name>
</gene>
<dbReference type="InterPro" id="IPR050922">
    <property type="entry name" value="LytR/CpsA/Psr_CW_biosynth"/>
</dbReference>
<evidence type="ECO:0000259" key="3">
    <source>
        <dbReference type="Pfam" id="PF03816"/>
    </source>
</evidence>
<evidence type="ECO:0000313" key="4">
    <source>
        <dbReference type="EMBL" id="EKU47787.1"/>
    </source>
</evidence>
<dbReference type="Proteomes" id="UP000009885">
    <property type="component" value="Unassembled WGS sequence"/>
</dbReference>
<dbReference type="NCBIfam" id="TIGR00350">
    <property type="entry name" value="lytR_cpsA_psr"/>
    <property type="match status" value="1"/>
</dbReference>
<dbReference type="AlphaFoldDB" id="K9AZ21"/>
<name>K9AZ21_9STAP</name>
<dbReference type="InterPro" id="IPR004474">
    <property type="entry name" value="LytR_CpsA_psr"/>
</dbReference>
<dbReference type="OrthoDB" id="27330at2"/>
<sequence length="415" mass="46748">MNKLFKSFLILLALLLLVVPVIFGFIIYNSSTGAIKNSFSGDNSRQSDLRESKVYAAKEPISILFLGIDDSKSRREAGQSSDHARTDSMILSTLNPKKSQIRMLNIPRDTVSYIPQIGEYDKITHAHAYAGPEASMDSVEATLNVPVDYYVRINMKAFVDTVDELGGIYYDVPYDLNEPNKLDKGRIKLKKGHQKLDGEEALAVARTRRHDSDLKRGQRQMDILKKLFEKAQSTNSINKLDEVIQIVGDNAKHNLSSAEIQGIASKYLTSGMDIKTEQLKGKDETLNDVYYYKPTMESLEKYSNKLRKDLEMKEIKDQDEFLNKRVMDHYGNIVAKTPIDDELLNEKQKKKKPEDKSNKDVKTQDAKSSEEPTNQSSEDTSSTHEVPQSSTSDQPSGEYNQVPDNSNNQSSSVSS</sequence>
<proteinExistence type="inferred from homology"/>
<dbReference type="eggNOG" id="COG1316">
    <property type="taxonomic scope" value="Bacteria"/>
</dbReference>